<keyword evidence="1 3" id="KW-0812">Transmembrane</keyword>
<dbReference type="Proteomes" id="UP000081671">
    <property type="component" value="Unplaced"/>
</dbReference>
<evidence type="ECO:0000313" key="2">
    <source>
        <dbReference type="Proteomes" id="UP000081671"/>
    </source>
</evidence>
<feature type="transmembrane region" description="Helical" evidence="1">
    <location>
        <begin position="213"/>
        <end position="235"/>
    </location>
</feature>
<proteinExistence type="predicted"/>
<dbReference type="PANTHER" id="PTHR14788:SF5">
    <property type="entry name" value="TRANSMEMBRANE PROTEIN 156"/>
    <property type="match status" value="1"/>
</dbReference>
<evidence type="ECO:0000313" key="3">
    <source>
        <dbReference type="RefSeq" id="XP_012864576.1"/>
    </source>
</evidence>
<accession>A0A1S3EJN9</accession>
<dbReference type="CTD" id="80008"/>
<dbReference type="Pfam" id="PF15106">
    <property type="entry name" value="TMEM156"/>
    <property type="match status" value="1"/>
</dbReference>
<dbReference type="OrthoDB" id="9422827at2759"/>
<keyword evidence="1" id="KW-0472">Membrane</keyword>
<dbReference type="RefSeq" id="XP_012864576.1">
    <property type="nucleotide sequence ID" value="XM_013009122.1"/>
</dbReference>
<reference evidence="3" key="1">
    <citation type="submission" date="2025-08" db="UniProtKB">
        <authorList>
            <consortium name="RefSeq"/>
        </authorList>
    </citation>
    <scope>IDENTIFICATION</scope>
    <source>
        <tissue evidence="3">Kidney</tissue>
    </source>
</reference>
<sequence length="307" mass="34564">MPQTVLLKLFVAVAITFILILPEYFKTPQGTTLELSCLEVCVLSNFTYSLSLNFSSVTFLLPIRENQTLMGIFPKYSNFPNVTKACQNITSKFTTCSLYLVCESKGNKDFVSKEQLSKGLITKGSMAVKDSDFYAPCQHFNVTLTPIVDNLEEYNTSCNLKTHTGTTTIMEKEPAQEESLNHTCRTVEYADNCIHIYLHLEMDVKNVTCAMKITWYILVLLVFILLILFIIYKVLEGHRTGRKWQSDNCKSMAGLFGGGDSEKRRALTAWVIPESTQRLTLAGVKEILPPIPELEATSSVDQEDLHT</sequence>
<keyword evidence="1" id="KW-1133">Transmembrane helix</keyword>
<dbReference type="PANTHER" id="PTHR14788">
    <property type="entry name" value="TRANSMEMBRANE PROTEIN 156"/>
    <property type="match status" value="1"/>
</dbReference>
<feature type="transmembrane region" description="Helical" evidence="1">
    <location>
        <begin position="6"/>
        <end position="25"/>
    </location>
</feature>
<keyword evidence="2" id="KW-1185">Reference proteome</keyword>
<dbReference type="AlphaFoldDB" id="A0A1S3EJN9"/>
<evidence type="ECO:0000256" key="1">
    <source>
        <dbReference type="SAM" id="Phobius"/>
    </source>
</evidence>
<dbReference type="GeneID" id="105980315"/>
<dbReference type="InterPro" id="IPR029374">
    <property type="entry name" value="TMEM156"/>
</dbReference>
<protein>
    <submittedName>
        <fullName evidence="3">Transmembrane protein 156 isoform X2</fullName>
    </submittedName>
</protein>
<gene>
    <name evidence="3" type="primary">Tmem156</name>
</gene>
<name>A0A1S3EJN9_DIPOR</name>
<dbReference type="STRING" id="10020.ENSDORP00000009887"/>
<organism evidence="2 3">
    <name type="scientific">Dipodomys ordii</name>
    <name type="common">Ord's kangaroo rat</name>
    <dbReference type="NCBI Taxonomy" id="10020"/>
    <lineage>
        <taxon>Eukaryota</taxon>
        <taxon>Metazoa</taxon>
        <taxon>Chordata</taxon>
        <taxon>Craniata</taxon>
        <taxon>Vertebrata</taxon>
        <taxon>Euteleostomi</taxon>
        <taxon>Mammalia</taxon>
        <taxon>Eutheria</taxon>
        <taxon>Euarchontoglires</taxon>
        <taxon>Glires</taxon>
        <taxon>Rodentia</taxon>
        <taxon>Castorimorpha</taxon>
        <taxon>Heteromyidae</taxon>
        <taxon>Dipodomyinae</taxon>
        <taxon>Dipodomys</taxon>
    </lineage>
</organism>